<evidence type="ECO:0000313" key="3">
    <source>
        <dbReference type="EMBL" id="KTF06498.1"/>
    </source>
</evidence>
<name>A0A1B6NT49_9ZZZZ</name>
<dbReference type="SMART" id="SM00028">
    <property type="entry name" value="TPR"/>
    <property type="match status" value="5"/>
</dbReference>
<organism evidence="3">
    <name type="scientific">marine sediment metagenome</name>
    <dbReference type="NCBI Taxonomy" id="412755"/>
    <lineage>
        <taxon>unclassified sequences</taxon>
        <taxon>metagenomes</taxon>
        <taxon>ecological metagenomes</taxon>
    </lineage>
</organism>
<dbReference type="EMBL" id="AYSL01001109">
    <property type="protein sequence ID" value="KTF06498.1"/>
    <property type="molecule type" value="Genomic_DNA"/>
</dbReference>
<protein>
    <submittedName>
        <fullName evidence="3">TPR domain-containing protein</fullName>
    </submittedName>
</protein>
<proteinExistence type="predicted"/>
<dbReference type="Pfam" id="PF13432">
    <property type="entry name" value="TPR_16"/>
    <property type="match status" value="1"/>
</dbReference>
<dbReference type="PROSITE" id="PS50005">
    <property type="entry name" value="TPR"/>
    <property type="match status" value="1"/>
</dbReference>
<dbReference type="AlphaFoldDB" id="A0A1B6NT49"/>
<keyword evidence="2" id="KW-0802">TPR repeat</keyword>
<dbReference type="Gene3D" id="1.25.40.10">
    <property type="entry name" value="Tetratricopeptide repeat domain"/>
    <property type="match status" value="3"/>
</dbReference>
<evidence type="ECO:0000256" key="2">
    <source>
        <dbReference type="ARBA" id="ARBA00022803"/>
    </source>
</evidence>
<dbReference type="InterPro" id="IPR011990">
    <property type="entry name" value="TPR-like_helical_dom_sf"/>
</dbReference>
<sequence length="743" mass="83800">MRIAHLFTDGEYTEVLSLIESESFDPKFKYYVSTYKAKAYFQTAQYDLALAELNGTLGQWKSIPELNYLVGMSHYKKGEFEKAKNVASEALKQNNQVWSRYVLALSHAELENFTEALRFAEESASNGIDDAYYLAGVIASKLEEWERAYTNLEKANKLYPDHIGIKRAYSFVLLKLGYIDDAIAVIEKTDASMPEGAELLSDTVSYLYSRGDKQKALALLNKKGSAVSSSLLTRQQALLQLERGQDISSLVNKLLSENDTSFGTNWLKIQNYIAQNKFAEAKKLAKQYSEVNQQHSFLFTSVVSLYEKDFEASLANAKEVLKRDSTNLTAHKLSMLSANELGNYSIAIDNALALLKLNPDDKQTVTDLVFLYTKQYPNDFEQKLVDEIETQVLPSSVVDSLASYFLGNGQAGEAEKLLLAFSEQISYESHVNLLNILLSQGRYARAEEIAKKRIETSEQKTMPVLSLIAVFEAQEKYSDVSVLLNTYQQELGDSKEAALVKYTNSIAIGNFEEAKNAVFSLETFGVSESLISVFKGEVDFKQGNVIEALSHFKSSYAKSPDFGTAVYIAKTLVRLKRVKEGADVLVNELDRINSPSKRQYNVVAEYLHKFNLHEQALRVYENMEMQFTLTGKEYNNIADVNLKLKRLSLAEEYVKMAIAKEKSPLFLVTYAEVLLEKGANDLAEETLLEALKSEENNEYANMILASVYINQGRKVEAKRIVEQYDTVQSVYSQKWSLIQSQLK</sequence>
<dbReference type="PANTHER" id="PTHR45586:SF1">
    <property type="entry name" value="LIPOPOLYSACCHARIDE ASSEMBLY PROTEIN B"/>
    <property type="match status" value="1"/>
</dbReference>
<reference evidence="3" key="1">
    <citation type="submission" date="2013-11" db="EMBL/GenBank/DDBJ databases">
        <title>Microbial diversity, functional groups and degradation webs in Northern and Southern Mediterranean and Red Sea marine crude oil polluted sites.</title>
        <authorList>
            <person name="Daffonchio D."/>
            <person name="Mapelli F."/>
            <person name="Ferrer M."/>
            <person name="Richter M."/>
            <person name="Cherif A."/>
            <person name="Malkawi H.I."/>
            <person name="Yakimov M.M."/>
            <person name="Abdel-Fattah Y.R."/>
            <person name="Blaghen M."/>
            <person name="Golyshin P.N."/>
            <person name="Kalogerakis N."/>
            <person name="Boon N."/>
            <person name="Magagnini M."/>
            <person name="Fava F."/>
        </authorList>
    </citation>
    <scope>NUCLEOTIDE SEQUENCE</scope>
</reference>
<comment type="caution">
    <text evidence="3">The sequence shown here is derived from an EMBL/GenBank/DDBJ whole genome shotgun (WGS) entry which is preliminary data.</text>
</comment>
<accession>A0A1B6NT49</accession>
<dbReference type="PANTHER" id="PTHR45586">
    <property type="entry name" value="TPR REPEAT-CONTAINING PROTEIN PA4667"/>
    <property type="match status" value="1"/>
</dbReference>
<dbReference type="InterPro" id="IPR051012">
    <property type="entry name" value="CellSynth/LPSAsmb/PSIAsmb"/>
</dbReference>
<keyword evidence="1" id="KW-0677">Repeat</keyword>
<gene>
    <name evidence="3" type="ORF">MGSAQ_002005</name>
</gene>
<dbReference type="InterPro" id="IPR019734">
    <property type="entry name" value="TPR_rpt"/>
</dbReference>
<dbReference type="SUPFAM" id="SSF48452">
    <property type="entry name" value="TPR-like"/>
    <property type="match status" value="4"/>
</dbReference>
<evidence type="ECO:0000256" key="1">
    <source>
        <dbReference type="ARBA" id="ARBA00022737"/>
    </source>
</evidence>